<dbReference type="STRING" id="1619234.SAMN05421730_1004193"/>
<accession>A0A1D3TRN6</accession>
<dbReference type="Gene3D" id="3.40.50.1820">
    <property type="entry name" value="alpha/beta hydrolase"/>
    <property type="match status" value="1"/>
</dbReference>
<evidence type="ECO:0000256" key="1">
    <source>
        <dbReference type="SAM" id="Phobius"/>
    </source>
</evidence>
<keyword evidence="1" id="KW-0472">Membrane</keyword>
<dbReference type="OrthoDB" id="9808398at2"/>
<dbReference type="RefSeq" id="WP_091231647.1">
    <property type="nucleotide sequence ID" value="NZ_FMKA01000004.1"/>
</dbReference>
<gene>
    <name evidence="3" type="ORF">SAMN05421730_1004193</name>
</gene>
<feature type="domain" description="AB hydrolase-1" evidence="2">
    <location>
        <begin position="64"/>
        <end position="310"/>
    </location>
</feature>
<dbReference type="AlphaFoldDB" id="A0A1D3TRN6"/>
<evidence type="ECO:0000259" key="2">
    <source>
        <dbReference type="Pfam" id="PF12697"/>
    </source>
</evidence>
<name>A0A1D3TRN6_9FIRM</name>
<evidence type="ECO:0000313" key="4">
    <source>
        <dbReference type="Proteomes" id="UP000199315"/>
    </source>
</evidence>
<dbReference type="InterPro" id="IPR029058">
    <property type="entry name" value="AB_hydrolase_fold"/>
</dbReference>
<dbReference type="PANTHER" id="PTHR46438:SF2">
    <property type="entry name" value="ALPHA_BETA-HYDROLASES SUPERFAMILY PROTEIN"/>
    <property type="match status" value="1"/>
</dbReference>
<keyword evidence="4" id="KW-1185">Reference proteome</keyword>
<dbReference type="PANTHER" id="PTHR46438">
    <property type="entry name" value="ALPHA/BETA-HYDROLASES SUPERFAMILY PROTEIN"/>
    <property type="match status" value="1"/>
</dbReference>
<feature type="transmembrane region" description="Helical" evidence="1">
    <location>
        <begin position="9"/>
        <end position="32"/>
    </location>
</feature>
<dbReference type="Pfam" id="PF12697">
    <property type="entry name" value="Abhydrolase_6"/>
    <property type="match status" value="1"/>
</dbReference>
<sequence length="318" mass="36494">MKSRNRFKFLIMVTTAAIAILHLINHFVSYLATLKGILNTNQGNFYEWRFGRIFYTKQGNGSPILLIHDLNSSASSYEWNRIIKSLSETNTVYALDLLGCGRSDKPNLTYTNFLYVQMISDFVKNVIQHKTDVIVTGASNSFVIMACHNDETIFDKILMINPDSLFKLNQVPSKKAKSLKLIFDVPVIGTFIYNIWTCKVNIRCAFENRFFSNEKMVSNKTVNAYFESAHNDKNHSKYLYASILGKYTNINILHALKELNNSIFAIGGSDEKDINNTIDNYIYYNPSIESAYIEDTKHLPQLEAPEEIIEQIQIFFHS</sequence>
<evidence type="ECO:0000313" key="3">
    <source>
        <dbReference type="EMBL" id="SCP96439.1"/>
    </source>
</evidence>
<keyword evidence="1" id="KW-1133">Transmembrane helix</keyword>
<dbReference type="Proteomes" id="UP000199315">
    <property type="component" value="Unassembled WGS sequence"/>
</dbReference>
<reference evidence="3 4" key="1">
    <citation type="submission" date="2016-09" db="EMBL/GenBank/DDBJ databases">
        <authorList>
            <person name="Capua I."/>
            <person name="De Benedictis P."/>
            <person name="Joannis T."/>
            <person name="Lombin L.H."/>
            <person name="Cattoli G."/>
        </authorList>
    </citation>
    <scope>NUCLEOTIDE SEQUENCE [LARGE SCALE GENOMIC DNA]</scope>
    <source>
        <strain evidence="3 4">GluBS11</strain>
    </source>
</reference>
<protein>
    <submittedName>
        <fullName evidence="3">Pimeloyl-ACP methyl ester carboxylesterase</fullName>
    </submittedName>
</protein>
<dbReference type="InterPro" id="IPR000073">
    <property type="entry name" value="AB_hydrolase_1"/>
</dbReference>
<dbReference type="EMBL" id="FMKA01000004">
    <property type="protein sequence ID" value="SCP96439.1"/>
    <property type="molecule type" value="Genomic_DNA"/>
</dbReference>
<organism evidence="3 4">
    <name type="scientific">Anaerobium acetethylicum</name>
    <dbReference type="NCBI Taxonomy" id="1619234"/>
    <lineage>
        <taxon>Bacteria</taxon>
        <taxon>Bacillati</taxon>
        <taxon>Bacillota</taxon>
        <taxon>Clostridia</taxon>
        <taxon>Lachnospirales</taxon>
        <taxon>Lachnospiraceae</taxon>
        <taxon>Anaerobium</taxon>
    </lineage>
</organism>
<dbReference type="SUPFAM" id="SSF53474">
    <property type="entry name" value="alpha/beta-Hydrolases"/>
    <property type="match status" value="1"/>
</dbReference>
<proteinExistence type="predicted"/>
<keyword evidence="1" id="KW-0812">Transmembrane</keyword>